<name>W9V457_9GAMM</name>
<dbReference type="SUPFAM" id="SSF46767">
    <property type="entry name" value="Methylated DNA-protein cysteine methyltransferase, C-terminal domain"/>
    <property type="match status" value="1"/>
</dbReference>
<dbReference type="CDD" id="cd06445">
    <property type="entry name" value="ATase"/>
    <property type="match status" value="1"/>
</dbReference>
<dbReference type="PANTHER" id="PTHR42942">
    <property type="entry name" value="6-O-METHYLGUANINE DNA METHYLTRANSFERASE"/>
    <property type="match status" value="1"/>
</dbReference>
<keyword evidence="3" id="KW-0489">Methyltransferase</keyword>
<keyword evidence="1" id="KW-0227">DNA damage</keyword>
<keyword evidence="4" id="KW-1185">Reference proteome</keyword>
<dbReference type="PANTHER" id="PTHR42942:SF1">
    <property type="entry name" value="ALKYLTRANSFERASE-LIKE PROTEIN 1"/>
    <property type="match status" value="1"/>
</dbReference>
<dbReference type="RefSeq" id="WP_202806858.1">
    <property type="nucleotide sequence ID" value="NZ_AONB01000010.1"/>
</dbReference>
<dbReference type="AlphaFoldDB" id="W9V457"/>
<keyword evidence="3" id="KW-0808">Transferase</keyword>
<evidence type="ECO:0000259" key="2">
    <source>
        <dbReference type="Pfam" id="PF01035"/>
    </source>
</evidence>
<dbReference type="GO" id="GO:0003908">
    <property type="term" value="F:methylated-DNA-[protein]-cysteine S-methyltransferase activity"/>
    <property type="evidence" value="ECO:0007669"/>
    <property type="project" value="UniProtKB-EC"/>
</dbReference>
<dbReference type="Proteomes" id="UP000019464">
    <property type="component" value="Unassembled WGS sequence"/>
</dbReference>
<evidence type="ECO:0000313" key="4">
    <source>
        <dbReference type="Proteomes" id="UP000019464"/>
    </source>
</evidence>
<comment type="caution">
    <text evidence="3">The sequence shown here is derived from an EMBL/GenBank/DDBJ whole genome shotgun (WGS) entry which is preliminary data.</text>
</comment>
<dbReference type="GO" id="GO:0006281">
    <property type="term" value="P:DNA repair"/>
    <property type="evidence" value="ECO:0007669"/>
    <property type="project" value="InterPro"/>
</dbReference>
<gene>
    <name evidence="3" type="primary">ogt_2</name>
    <name evidence="3" type="ORF">D791_02252</name>
</gene>
<sequence>MPSQTLKDIIWQVVYSIPEGEVMSYGQIARLCGYPGHARYVGAVLKQLPDDSQLPWHRVINAQGRLSFPPESASFAQQKARLEAEGWRLDGSKVRRVLQSS</sequence>
<dbReference type="STRING" id="1229521.D791_02252"/>
<protein>
    <submittedName>
        <fullName evidence="3">Methylated-DNA--protein-cysteine methyltransferase</fullName>
        <ecNumber evidence="3">2.1.1.63</ecNumber>
    </submittedName>
</protein>
<accession>W9V457</accession>
<reference evidence="3 4" key="2">
    <citation type="journal article" date="2015" name="Syst. Appl. Microbiol.">
        <title>Nitrincola nitratireducens sp. nov. isolated from a haloalkaline crater lake.</title>
        <authorList>
            <person name="Singh A."/>
            <person name="Vaidya B."/>
            <person name="Tanuku N.R."/>
            <person name="Pinnaka A.K."/>
        </authorList>
    </citation>
    <scope>NUCLEOTIDE SEQUENCE [LARGE SCALE GENOMIC DNA]</scope>
    <source>
        <strain evidence="3 4">AK23</strain>
    </source>
</reference>
<proteinExistence type="predicted"/>
<feature type="domain" description="Methylated-DNA-[protein]-cysteine S-methyltransferase DNA binding" evidence="2">
    <location>
        <begin position="9"/>
        <end position="86"/>
    </location>
</feature>
<evidence type="ECO:0000256" key="1">
    <source>
        <dbReference type="ARBA" id="ARBA00022763"/>
    </source>
</evidence>
<dbReference type="Pfam" id="PF01035">
    <property type="entry name" value="DNA_binding_1"/>
    <property type="match status" value="1"/>
</dbReference>
<dbReference type="Gene3D" id="1.10.10.10">
    <property type="entry name" value="Winged helix-like DNA-binding domain superfamily/Winged helix DNA-binding domain"/>
    <property type="match status" value="1"/>
</dbReference>
<dbReference type="InterPro" id="IPR036217">
    <property type="entry name" value="MethylDNA_cys_MeTrfase_DNAb"/>
</dbReference>
<organism evidence="3 4">
    <name type="scientific">Nitrincola nitratireducens</name>
    <dbReference type="NCBI Taxonomy" id="1229521"/>
    <lineage>
        <taxon>Bacteria</taxon>
        <taxon>Pseudomonadati</taxon>
        <taxon>Pseudomonadota</taxon>
        <taxon>Gammaproteobacteria</taxon>
        <taxon>Oceanospirillales</taxon>
        <taxon>Oceanospirillaceae</taxon>
        <taxon>Nitrincola</taxon>
    </lineage>
</organism>
<dbReference type="InterPro" id="IPR014048">
    <property type="entry name" value="MethylDNA_cys_MeTrfase_DNA-bd"/>
</dbReference>
<dbReference type="EC" id="2.1.1.63" evidence="3"/>
<dbReference type="InterPro" id="IPR036388">
    <property type="entry name" value="WH-like_DNA-bd_sf"/>
</dbReference>
<dbReference type="InterPro" id="IPR052520">
    <property type="entry name" value="ATL_DNA_repair"/>
</dbReference>
<evidence type="ECO:0000313" key="3">
    <source>
        <dbReference type="EMBL" id="EXJ10887.1"/>
    </source>
</evidence>
<reference evidence="4" key="1">
    <citation type="submission" date="2012-11" db="EMBL/GenBank/DDBJ databases">
        <authorList>
            <person name="Singh A."/>
            <person name="Pinnaka A.K."/>
            <person name="Vaidya B."/>
        </authorList>
    </citation>
    <scope>NUCLEOTIDE SEQUENCE [LARGE SCALE GENOMIC DNA]</scope>
    <source>
        <strain evidence="4">AK23</strain>
    </source>
</reference>
<dbReference type="EMBL" id="AONB01000010">
    <property type="protein sequence ID" value="EXJ10887.1"/>
    <property type="molecule type" value="Genomic_DNA"/>
</dbReference>
<dbReference type="GO" id="GO:0032259">
    <property type="term" value="P:methylation"/>
    <property type="evidence" value="ECO:0007669"/>
    <property type="project" value="UniProtKB-KW"/>
</dbReference>